<dbReference type="EMBL" id="SGPL01000254">
    <property type="protein sequence ID" value="THH14736.1"/>
    <property type="molecule type" value="Genomic_DNA"/>
</dbReference>
<protein>
    <submittedName>
        <fullName evidence="2">Uncharacterized protein</fullName>
    </submittedName>
</protein>
<evidence type="ECO:0000313" key="3">
    <source>
        <dbReference type="Proteomes" id="UP000310158"/>
    </source>
</evidence>
<evidence type="ECO:0000256" key="1">
    <source>
        <dbReference type="SAM" id="MobiDB-lite"/>
    </source>
</evidence>
<accession>A0A4S4LQV5</accession>
<proteinExistence type="predicted"/>
<dbReference type="OrthoDB" id="2603374at2759"/>
<feature type="compositionally biased region" description="Polar residues" evidence="1">
    <location>
        <begin position="1"/>
        <end position="11"/>
    </location>
</feature>
<feature type="region of interest" description="Disordered" evidence="1">
    <location>
        <begin position="1"/>
        <end position="23"/>
    </location>
</feature>
<evidence type="ECO:0000313" key="2">
    <source>
        <dbReference type="EMBL" id="THH14736.1"/>
    </source>
</evidence>
<reference evidence="2 3" key="1">
    <citation type="submission" date="2019-02" db="EMBL/GenBank/DDBJ databases">
        <title>Genome sequencing of the rare red list fungi Bondarzewia mesenterica.</title>
        <authorList>
            <person name="Buettner E."/>
            <person name="Kellner H."/>
        </authorList>
    </citation>
    <scope>NUCLEOTIDE SEQUENCE [LARGE SCALE GENOMIC DNA]</scope>
    <source>
        <strain evidence="2 3">DSM 108281</strain>
    </source>
</reference>
<keyword evidence="3" id="KW-1185">Reference proteome</keyword>
<name>A0A4S4LQV5_9AGAM</name>
<organism evidence="2 3">
    <name type="scientific">Bondarzewia mesenterica</name>
    <dbReference type="NCBI Taxonomy" id="1095465"/>
    <lineage>
        <taxon>Eukaryota</taxon>
        <taxon>Fungi</taxon>
        <taxon>Dikarya</taxon>
        <taxon>Basidiomycota</taxon>
        <taxon>Agaricomycotina</taxon>
        <taxon>Agaricomycetes</taxon>
        <taxon>Russulales</taxon>
        <taxon>Bondarzewiaceae</taxon>
        <taxon>Bondarzewia</taxon>
    </lineage>
</organism>
<dbReference type="Proteomes" id="UP000310158">
    <property type="component" value="Unassembled WGS sequence"/>
</dbReference>
<dbReference type="AlphaFoldDB" id="A0A4S4LQV5"/>
<sequence length="227" mass="26054">MRKTRWSTPSGAHSPGYEAGAQVLSKDPSPTHWRLYQLTTTGACDLERRFNMTLAQNHQHVTLEPNSLYILTQPLLNGTFHWAFMLTDAQNIATLHHWIEQERGHRAEAYHMHNIAGGVSKLRNAPVLGYFKVDGYVSIDLPLFIRLCQSAFPSRYPTISQNRAHGLSCRTWVTAILTILKKQGHLNRRDTPEEIEHLVKTRSAECDVTYTNDFLWQRPYWTVVTSV</sequence>
<comment type="caution">
    <text evidence="2">The sequence shown here is derived from an EMBL/GenBank/DDBJ whole genome shotgun (WGS) entry which is preliminary data.</text>
</comment>
<gene>
    <name evidence="2" type="ORF">EW146_g5639</name>
</gene>